<feature type="region of interest" description="Disordered" evidence="1">
    <location>
        <begin position="92"/>
        <end position="111"/>
    </location>
</feature>
<comment type="caution">
    <text evidence="2">The sequence shown here is derived from an EMBL/GenBank/DDBJ whole genome shotgun (WGS) entry which is preliminary data.</text>
</comment>
<evidence type="ECO:0000313" key="3">
    <source>
        <dbReference type="Proteomes" id="UP001341840"/>
    </source>
</evidence>
<feature type="non-terminal residue" evidence="2">
    <location>
        <position position="111"/>
    </location>
</feature>
<evidence type="ECO:0000256" key="1">
    <source>
        <dbReference type="SAM" id="MobiDB-lite"/>
    </source>
</evidence>
<name>A0ABU6U0C9_9FABA</name>
<keyword evidence="3" id="KW-1185">Reference proteome</keyword>
<dbReference type="Proteomes" id="UP001341840">
    <property type="component" value="Unassembled WGS sequence"/>
</dbReference>
<gene>
    <name evidence="2" type="ORF">PIB30_104267</name>
</gene>
<feature type="compositionally biased region" description="Low complexity" evidence="1">
    <location>
        <begin position="1"/>
        <end position="16"/>
    </location>
</feature>
<reference evidence="2 3" key="1">
    <citation type="journal article" date="2023" name="Plants (Basel)">
        <title>Bridging the Gap: Combining Genomics and Transcriptomics Approaches to Understand Stylosanthes scabra, an Orphan Legume from the Brazilian Caatinga.</title>
        <authorList>
            <person name="Ferreira-Neto J.R.C."/>
            <person name="da Silva M.D."/>
            <person name="Binneck E."/>
            <person name="de Melo N.F."/>
            <person name="da Silva R.H."/>
            <person name="de Melo A.L.T.M."/>
            <person name="Pandolfi V."/>
            <person name="Bustamante F.O."/>
            <person name="Brasileiro-Vidal A.C."/>
            <person name="Benko-Iseppon A.M."/>
        </authorList>
    </citation>
    <scope>NUCLEOTIDE SEQUENCE [LARGE SCALE GENOMIC DNA]</scope>
    <source>
        <tissue evidence="2">Leaves</tissue>
    </source>
</reference>
<feature type="non-terminal residue" evidence="2">
    <location>
        <position position="1"/>
    </location>
</feature>
<organism evidence="2 3">
    <name type="scientific">Stylosanthes scabra</name>
    <dbReference type="NCBI Taxonomy" id="79078"/>
    <lineage>
        <taxon>Eukaryota</taxon>
        <taxon>Viridiplantae</taxon>
        <taxon>Streptophyta</taxon>
        <taxon>Embryophyta</taxon>
        <taxon>Tracheophyta</taxon>
        <taxon>Spermatophyta</taxon>
        <taxon>Magnoliopsida</taxon>
        <taxon>eudicotyledons</taxon>
        <taxon>Gunneridae</taxon>
        <taxon>Pentapetalae</taxon>
        <taxon>rosids</taxon>
        <taxon>fabids</taxon>
        <taxon>Fabales</taxon>
        <taxon>Fabaceae</taxon>
        <taxon>Papilionoideae</taxon>
        <taxon>50 kb inversion clade</taxon>
        <taxon>dalbergioids sensu lato</taxon>
        <taxon>Dalbergieae</taxon>
        <taxon>Pterocarpus clade</taxon>
        <taxon>Stylosanthes</taxon>
    </lineage>
</organism>
<dbReference type="EMBL" id="JASCZI010094181">
    <property type="protein sequence ID" value="MED6153656.1"/>
    <property type="molecule type" value="Genomic_DNA"/>
</dbReference>
<accession>A0ABU6U0C9</accession>
<proteinExistence type="predicted"/>
<evidence type="ECO:0000313" key="2">
    <source>
        <dbReference type="EMBL" id="MED6153656.1"/>
    </source>
</evidence>
<protein>
    <submittedName>
        <fullName evidence="2">Uncharacterized protein</fullName>
    </submittedName>
</protein>
<sequence length="111" mass="11672">STAYATRAVTAATSSSSPPPPLHDPVTATRAASSSSSSSSRDPATAYVTPEFFSSNGDREPHQRPIIDLHQIHEVGEFFSTARGLSVLEVARTTSDDDSASDACTQPRGHV</sequence>
<feature type="region of interest" description="Disordered" evidence="1">
    <location>
        <begin position="1"/>
        <end position="62"/>
    </location>
</feature>